<evidence type="ECO:0000256" key="3">
    <source>
        <dbReference type="ARBA" id="ARBA00022801"/>
    </source>
</evidence>
<dbReference type="InterPro" id="IPR029058">
    <property type="entry name" value="AB_hydrolase_fold"/>
</dbReference>
<proteinExistence type="inferred from homology"/>
<keyword evidence="3" id="KW-0378">Hydrolase</keyword>
<organism evidence="4">
    <name type="scientific">Cyprideis torosa</name>
    <dbReference type="NCBI Taxonomy" id="163714"/>
    <lineage>
        <taxon>Eukaryota</taxon>
        <taxon>Metazoa</taxon>
        <taxon>Ecdysozoa</taxon>
        <taxon>Arthropoda</taxon>
        <taxon>Crustacea</taxon>
        <taxon>Oligostraca</taxon>
        <taxon>Ostracoda</taxon>
        <taxon>Podocopa</taxon>
        <taxon>Podocopida</taxon>
        <taxon>Cytherocopina</taxon>
        <taxon>Cytheroidea</taxon>
        <taxon>Cytherideidae</taxon>
        <taxon>Cyprideis</taxon>
    </lineage>
</organism>
<protein>
    <recommendedName>
        <fullName evidence="2">palmitoyl-protein hydrolase</fullName>
        <ecNumber evidence="2">3.1.2.22</ecNumber>
    </recommendedName>
</protein>
<comment type="similarity">
    <text evidence="1">Belongs to the AB hydrolase superfamily. AB hydrolase 2 family.</text>
</comment>
<evidence type="ECO:0000256" key="2">
    <source>
        <dbReference type="ARBA" id="ARBA00012423"/>
    </source>
</evidence>
<evidence type="ECO:0000256" key="1">
    <source>
        <dbReference type="ARBA" id="ARBA00006499"/>
    </source>
</evidence>
<sequence>MSQETDETLVRVEPDTTPEACVIWLHGLGADGFDFKPIIPYLKLPKTSAVRFLFPHAEVMPVTVNGGAPMPAWYDILEMNVGRKVDKPALIASSERIKRLIDEQVAEGIPADKIILAGFSQGGAVAYHTALTYPEPLAGLIALSTYMATADEIKEQRPSAAHALPIWVGHGTKDDVVQLTLGEQAMVALNEMNLSASWTTYPMGHEVIMEEIEALGYGLRDEDKVSLVERASFADFAALDVGMMYQMEDENGDTQLVSITQIDDNDVTVDANHPFAGLELNFDVEIMDIREATEDELSAGRIEL</sequence>
<evidence type="ECO:0000313" key="4">
    <source>
        <dbReference type="EMBL" id="CAD7237702.1"/>
    </source>
</evidence>
<name>A0A7R8WYS4_9CRUS</name>
<dbReference type="InterPro" id="IPR003140">
    <property type="entry name" value="PLipase/COase/thioEstase"/>
</dbReference>
<accession>A0A7R8WYS4</accession>
<dbReference type="EMBL" id="OB691030">
    <property type="protein sequence ID" value="CAD7237702.1"/>
    <property type="molecule type" value="Genomic_DNA"/>
</dbReference>
<dbReference type="SUPFAM" id="SSF53474">
    <property type="entry name" value="alpha/beta-Hydrolases"/>
    <property type="match status" value="1"/>
</dbReference>
<dbReference type="SUPFAM" id="SSF54534">
    <property type="entry name" value="FKBP-like"/>
    <property type="match status" value="1"/>
</dbReference>
<reference evidence="4" key="1">
    <citation type="submission" date="2020-11" db="EMBL/GenBank/DDBJ databases">
        <authorList>
            <person name="Tran Van P."/>
        </authorList>
    </citation>
    <scope>NUCLEOTIDE SEQUENCE</scope>
</reference>
<dbReference type="AlphaFoldDB" id="A0A7R8WYS4"/>
<dbReference type="Gene3D" id="3.40.50.1820">
    <property type="entry name" value="alpha/beta hydrolase"/>
    <property type="match status" value="1"/>
</dbReference>
<gene>
    <name evidence="4" type="ORF">CTOB1V02_LOCUS15517</name>
</gene>
<dbReference type="Gene3D" id="2.40.10.330">
    <property type="match status" value="1"/>
</dbReference>
<dbReference type="PANTHER" id="PTHR10655">
    <property type="entry name" value="LYSOPHOSPHOLIPASE-RELATED"/>
    <property type="match status" value="1"/>
</dbReference>
<dbReference type="OrthoDB" id="2418081at2759"/>
<dbReference type="PANTHER" id="PTHR10655:SF17">
    <property type="entry name" value="LYSOPHOSPHOLIPASE-LIKE PROTEIN 1"/>
    <property type="match status" value="1"/>
</dbReference>
<dbReference type="GO" id="GO:0008474">
    <property type="term" value="F:palmitoyl-(protein) hydrolase activity"/>
    <property type="evidence" value="ECO:0007669"/>
    <property type="project" value="UniProtKB-EC"/>
</dbReference>
<dbReference type="EC" id="3.1.2.22" evidence="2"/>
<dbReference type="InterPro" id="IPR050565">
    <property type="entry name" value="LYPA1-2/EST-like"/>
</dbReference>
<dbReference type="Pfam" id="PF02230">
    <property type="entry name" value="Abhydrolase_2"/>
    <property type="match status" value="1"/>
</dbReference>
<dbReference type="InterPro" id="IPR048261">
    <property type="entry name" value="SlpA/SlyD-like_ins_sf"/>
</dbReference>